<evidence type="ECO:0000256" key="1">
    <source>
        <dbReference type="SAM" id="MobiDB-lite"/>
    </source>
</evidence>
<dbReference type="AlphaFoldDB" id="A0A183C950"/>
<dbReference type="Gene3D" id="1.25.10.10">
    <property type="entry name" value="Leucine-rich Repeat Variant"/>
    <property type="match status" value="1"/>
</dbReference>
<organism evidence="2 3">
    <name type="scientific">Globodera pallida</name>
    <name type="common">Potato cyst nematode worm</name>
    <name type="synonym">Heterodera pallida</name>
    <dbReference type="NCBI Taxonomy" id="36090"/>
    <lineage>
        <taxon>Eukaryota</taxon>
        <taxon>Metazoa</taxon>
        <taxon>Ecdysozoa</taxon>
        <taxon>Nematoda</taxon>
        <taxon>Chromadorea</taxon>
        <taxon>Rhabditida</taxon>
        <taxon>Tylenchina</taxon>
        <taxon>Tylenchomorpha</taxon>
        <taxon>Tylenchoidea</taxon>
        <taxon>Heteroderidae</taxon>
        <taxon>Heteroderinae</taxon>
        <taxon>Globodera</taxon>
    </lineage>
</organism>
<dbReference type="WBParaSite" id="GPLIN_000939700">
    <property type="protein sequence ID" value="GPLIN_000939700"/>
    <property type="gene ID" value="GPLIN_000939700"/>
</dbReference>
<dbReference type="InterPro" id="IPR011989">
    <property type="entry name" value="ARM-like"/>
</dbReference>
<protein>
    <submittedName>
        <fullName evidence="3">Coatomer subunit zeta</fullName>
    </submittedName>
</protein>
<feature type="region of interest" description="Disordered" evidence="1">
    <location>
        <begin position="24"/>
        <end position="52"/>
    </location>
</feature>
<sequence>MADLVAEDQFVEEEEAEGGALLELAEEEGSSSNGFGGTKASTGHGRGQQSMSEDEIVAAIQSAMNKASAHMEDSMIASYCSLVVAILVDSDEVIHFSLQFVPNSPINRNWQVEWGNWCQTAT</sequence>
<evidence type="ECO:0000313" key="3">
    <source>
        <dbReference type="WBParaSite" id="GPLIN_000939700"/>
    </source>
</evidence>
<dbReference type="Proteomes" id="UP000050741">
    <property type="component" value="Unassembled WGS sequence"/>
</dbReference>
<evidence type="ECO:0000313" key="2">
    <source>
        <dbReference type="Proteomes" id="UP000050741"/>
    </source>
</evidence>
<reference evidence="2" key="1">
    <citation type="submission" date="2014-05" db="EMBL/GenBank/DDBJ databases">
        <title>The genome and life-stage specific transcriptomes of Globodera pallida elucidate key aspects of plant parasitism by a cyst nematode.</title>
        <authorList>
            <person name="Cotton J.A."/>
            <person name="Lilley C.J."/>
            <person name="Jones L.M."/>
            <person name="Kikuchi T."/>
            <person name="Reid A.J."/>
            <person name="Thorpe P."/>
            <person name="Tsai I.J."/>
            <person name="Beasley H."/>
            <person name="Blok V."/>
            <person name="Cock P.J.A."/>
            <person name="Van den Akker S.E."/>
            <person name="Holroyd N."/>
            <person name="Hunt M."/>
            <person name="Mantelin S."/>
            <person name="Naghra H."/>
            <person name="Pain A."/>
            <person name="Palomares-Rius J.E."/>
            <person name="Zarowiecki M."/>
            <person name="Berriman M."/>
            <person name="Jones J.T."/>
            <person name="Urwin P.E."/>
        </authorList>
    </citation>
    <scope>NUCLEOTIDE SEQUENCE [LARGE SCALE GENOMIC DNA]</scope>
    <source>
        <strain evidence="2">Lindley</strain>
    </source>
</reference>
<keyword evidence="2" id="KW-1185">Reference proteome</keyword>
<accession>A0A183C950</accession>
<reference evidence="3" key="2">
    <citation type="submission" date="2016-06" db="UniProtKB">
        <authorList>
            <consortium name="WormBaseParasite"/>
        </authorList>
    </citation>
    <scope>IDENTIFICATION</scope>
</reference>
<name>A0A183C950_GLOPA</name>
<proteinExistence type="predicted"/>